<keyword evidence="2" id="KW-1185">Reference proteome</keyword>
<protein>
    <submittedName>
        <fullName evidence="1">Uncharacterized protein</fullName>
    </submittedName>
</protein>
<reference evidence="1 2" key="1">
    <citation type="submission" date="2018-04" db="EMBL/GenBank/DDBJ databases">
        <title>Brenneria corticis sp.nov.</title>
        <authorList>
            <person name="Li Y."/>
        </authorList>
    </citation>
    <scope>NUCLEOTIDE SEQUENCE [LARGE SCALE GENOMIC DNA]</scope>
    <source>
        <strain evidence="1 2">CFCC 11842</strain>
    </source>
</reference>
<dbReference type="RefSeq" id="WP_136165550.1">
    <property type="nucleotide sequence ID" value="NZ_KZ819074.1"/>
</dbReference>
<dbReference type="AlphaFoldDB" id="A0A2U1U821"/>
<sequence length="70" mass="8011">MMHKFKGNRIYDAKSLGLEQVVTAKELIDITKADRDRISSVKFTPPEIGGKGFGTFHIKFRHNKYIVSED</sequence>
<dbReference type="EMBL" id="QDKH01000006">
    <property type="protein sequence ID" value="PWC17777.1"/>
    <property type="molecule type" value="Genomic_DNA"/>
</dbReference>
<proteinExistence type="predicted"/>
<organism evidence="1 2">
    <name type="scientific">Brenneria corticis</name>
    <dbReference type="NCBI Taxonomy" id="2173106"/>
    <lineage>
        <taxon>Bacteria</taxon>
        <taxon>Pseudomonadati</taxon>
        <taxon>Pseudomonadota</taxon>
        <taxon>Gammaproteobacteria</taxon>
        <taxon>Enterobacterales</taxon>
        <taxon>Pectobacteriaceae</taxon>
        <taxon>Brenneria</taxon>
    </lineage>
</organism>
<dbReference type="Proteomes" id="UP000296159">
    <property type="component" value="Unassembled WGS sequence"/>
</dbReference>
<accession>A0A2U1U821</accession>
<evidence type="ECO:0000313" key="2">
    <source>
        <dbReference type="Proteomes" id="UP000296159"/>
    </source>
</evidence>
<gene>
    <name evidence="1" type="ORF">DDT56_05860</name>
</gene>
<evidence type="ECO:0000313" key="1">
    <source>
        <dbReference type="EMBL" id="PWC17777.1"/>
    </source>
</evidence>
<comment type="caution">
    <text evidence="1">The sequence shown here is derived from an EMBL/GenBank/DDBJ whole genome shotgun (WGS) entry which is preliminary data.</text>
</comment>
<name>A0A2U1U821_9GAMM</name>